<evidence type="ECO:0000313" key="2">
    <source>
        <dbReference type="Proteomes" id="UP000523545"/>
    </source>
</evidence>
<protein>
    <submittedName>
        <fullName evidence="1">Uncharacterized protein</fullName>
    </submittedName>
</protein>
<organism evidence="1 2">
    <name type="scientific">Micromonospora jinlongensis</name>
    <dbReference type="NCBI Taxonomy" id="1287877"/>
    <lineage>
        <taxon>Bacteria</taxon>
        <taxon>Bacillati</taxon>
        <taxon>Actinomycetota</taxon>
        <taxon>Actinomycetes</taxon>
        <taxon>Micromonosporales</taxon>
        <taxon>Micromonosporaceae</taxon>
        <taxon>Micromonospora</taxon>
    </lineage>
</organism>
<evidence type="ECO:0000313" key="1">
    <source>
        <dbReference type="EMBL" id="NYH40431.1"/>
    </source>
</evidence>
<dbReference type="AlphaFoldDB" id="A0A7Y9WVQ1"/>
<dbReference type="Proteomes" id="UP000523545">
    <property type="component" value="Unassembled WGS sequence"/>
</dbReference>
<dbReference type="RefSeq" id="WP_179778541.1">
    <property type="nucleotide sequence ID" value="NZ_JACCHK010000001.1"/>
</dbReference>
<reference evidence="1 2" key="1">
    <citation type="submission" date="2020-07" db="EMBL/GenBank/DDBJ databases">
        <title>Sequencing the genomes of 1000 actinobacteria strains.</title>
        <authorList>
            <person name="Klenk H.-P."/>
        </authorList>
    </citation>
    <scope>NUCLEOTIDE SEQUENCE [LARGE SCALE GENOMIC DNA]</scope>
    <source>
        <strain evidence="1 2">DSM 45876</strain>
    </source>
</reference>
<gene>
    <name evidence="1" type="ORF">HNR22_000158</name>
</gene>
<keyword evidence="2" id="KW-1185">Reference proteome</keyword>
<sequence>MNRNLVKALQVAWGLPEFRSGLRHLIDLDEVSVLLATLSVADHDREVESSLLSLLRSSLDTVEIREAVLLLLERDEVRRPLVAAVVEPLADRPGQAAAIASAAEDPAVRREVRAVLDSAKARELIWQAIDNQVSDNRFGLIRRAAVLFVRHPSVRRLAWAAHRHGVLRELRRRPLPTPDIAEGGGRARA</sequence>
<dbReference type="EMBL" id="JACCHK010000001">
    <property type="protein sequence ID" value="NYH40431.1"/>
    <property type="molecule type" value="Genomic_DNA"/>
</dbReference>
<proteinExistence type="predicted"/>
<name>A0A7Y9WVQ1_9ACTN</name>
<accession>A0A7Y9WVQ1</accession>
<comment type="caution">
    <text evidence="1">The sequence shown here is derived from an EMBL/GenBank/DDBJ whole genome shotgun (WGS) entry which is preliminary data.</text>
</comment>